<comment type="similarity">
    <text evidence="1">Belongs to the peptidase C1 family.</text>
</comment>
<evidence type="ECO:0000313" key="6">
    <source>
        <dbReference type="Proteomes" id="UP001152759"/>
    </source>
</evidence>
<dbReference type="InterPro" id="IPR038765">
    <property type="entry name" value="Papain-like_cys_pep_sf"/>
</dbReference>
<feature type="region of interest" description="Disordered" evidence="2">
    <location>
        <begin position="203"/>
        <end position="222"/>
    </location>
</feature>
<proteinExistence type="inferred from homology"/>
<dbReference type="SMART" id="SM00645">
    <property type="entry name" value="Pept_C1"/>
    <property type="match status" value="1"/>
</dbReference>
<dbReference type="SUPFAM" id="SSF54001">
    <property type="entry name" value="Cysteine proteinases"/>
    <property type="match status" value="1"/>
</dbReference>
<organism evidence="5 6">
    <name type="scientific">Bemisia tabaci</name>
    <name type="common">Sweetpotato whitefly</name>
    <name type="synonym">Aleurodes tabaci</name>
    <dbReference type="NCBI Taxonomy" id="7038"/>
    <lineage>
        <taxon>Eukaryota</taxon>
        <taxon>Metazoa</taxon>
        <taxon>Ecdysozoa</taxon>
        <taxon>Arthropoda</taxon>
        <taxon>Hexapoda</taxon>
        <taxon>Insecta</taxon>
        <taxon>Pterygota</taxon>
        <taxon>Neoptera</taxon>
        <taxon>Paraneoptera</taxon>
        <taxon>Hemiptera</taxon>
        <taxon>Sternorrhyncha</taxon>
        <taxon>Aleyrodoidea</taxon>
        <taxon>Aleyrodidae</taxon>
        <taxon>Aleyrodinae</taxon>
        <taxon>Bemisia</taxon>
    </lineage>
</organism>
<dbReference type="AlphaFoldDB" id="A0A9P0G5K5"/>
<dbReference type="InterPro" id="IPR000668">
    <property type="entry name" value="Peptidase_C1A_C"/>
</dbReference>
<dbReference type="Pfam" id="PF00112">
    <property type="entry name" value="Peptidase_C1"/>
    <property type="match status" value="1"/>
</dbReference>
<feature type="domain" description="Peptidase C1A papain C-terminal" evidence="4">
    <location>
        <begin position="98"/>
        <end position="336"/>
    </location>
</feature>
<gene>
    <name evidence="5" type="ORF">BEMITA_LOCUS10117</name>
</gene>
<keyword evidence="3" id="KW-0732">Signal</keyword>
<dbReference type="Gene3D" id="3.90.70.10">
    <property type="entry name" value="Cysteine proteinases"/>
    <property type="match status" value="1"/>
</dbReference>
<evidence type="ECO:0000256" key="3">
    <source>
        <dbReference type="SAM" id="SignalP"/>
    </source>
</evidence>
<keyword evidence="6" id="KW-1185">Reference proteome</keyword>
<sequence length="356" mass="39638">MAFIKAVEIFILVIWGSHPKVLAFVAPPANVGDLTAHLDTIAEHVNKAGATWTAGRNFPPDLSDEHFKNLVSDFNPLGDLPANAETCDCEGSAKELEEEDAFDAREQWKDCPSIKHITNQGACQSSWAVAAANVISDRQCVASNGTIKDLMSAHHLLSCCSDCGLGCNGGWPRKAFTFYQKHGVVTGGDYNSKQGCQPYELEPSSDFALSNDEDRDTPSCSKECTNKQYGKSLKRDLHFGKGVITPCCCWIKTTIREEGPVVTSMVVYEDFLTYKSGIYRHIWGKKIGYQTVRMIGWGRENGVDYWIAANSWGTGWGEKGFFRIYREKKMMTAQNRLSEAEFEYGYAGPVIKRKKH</sequence>
<dbReference type="Proteomes" id="UP001152759">
    <property type="component" value="Chromosome 6"/>
</dbReference>
<dbReference type="InterPro" id="IPR013128">
    <property type="entry name" value="Peptidase_C1A"/>
</dbReference>
<feature type="signal peptide" evidence="3">
    <location>
        <begin position="1"/>
        <end position="23"/>
    </location>
</feature>
<dbReference type="CDD" id="cd02620">
    <property type="entry name" value="Peptidase_C1A_CathepsinB"/>
    <property type="match status" value="1"/>
</dbReference>
<dbReference type="GO" id="GO:0006508">
    <property type="term" value="P:proteolysis"/>
    <property type="evidence" value="ECO:0007669"/>
    <property type="project" value="InterPro"/>
</dbReference>
<reference evidence="5" key="1">
    <citation type="submission" date="2021-12" db="EMBL/GenBank/DDBJ databases">
        <authorList>
            <person name="King R."/>
        </authorList>
    </citation>
    <scope>NUCLEOTIDE SEQUENCE</scope>
</reference>
<name>A0A9P0G5K5_BEMTA</name>
<evidence type="ECO:0000256" key="2">
    <source>
        <dbReference type="SAM" id="MobiDB-lite"/>
    </source>
</evidence>
<evidence type="ECO:0000256" key="1">
    <source>
        <dbReference type="ARBA" id="ARBA00008455"/>
    </source>
</evidence>
<protein>
    <recommendedName>
        <fullName evidence="4">Peptidase C1A papain C-terminal domain-containing protein</fullName>
    </recommendedName>
</protein>
<dbReference type="GO" id="GO:0008234">
    <property type="term" value="F:cysteine-type peptidase activity"/>
    <property type="evidence" value="ECO:0007669"/>
    <property type="project" value="InterPro"/>
</dbReference>
<dbReference type="PANTHER" id="PTHR12411">
    <property type="entry name" value="CYSTEINE PROTEASE FAMILY C1-RELATED"/>
    <property type="match status" value="1"/>
</dbReference>
<feature type="chain" id="PRO_5040239583" description="Peptidase C1A papain C-terminal domain-containing protein" evidence="3">
    <location>
        <begin position="24"/>
        <end position="356"/>
    </location>
</feature>
<evidence type="ECO:0000259" key="4">
    <source>
        <dbReference type="SMART" id="SM00645"/>
    </source>
</evidence>
<dbReference type="EMBL" id="OU963867">
    <property type="protein sequence ID" value="CAH0773661.1"/>
    <property type="molecule type" value="Genomic_DNA"/>
</dbReference>
<accession>A0A9P0G5K5</accession>
<dbReference type="InterPro" id="IPR025661">
    <property type="entry name" value="Pept_asp_AS"/>
</dbReference>
<dbReference type="PROSITE" id="PS00640">
    <property type="entry name" value="THIOL_PROTEASE_ASN"/>
    <property type="match status" value="1"/>
</dbReference>
<evidence type="ECO:0000313" key="5">
    <source>
        <dbReference type="EMBL" id="CAH0773661.1"/>
    </source>
</evidence>